<keyword evidence="12" id="KW-1185">Reference proteome</keyword>
<dbReference type="Gene3D" id="3.30.2350.10">
    <property type="entry name" value="Pseudouridine synthase"/>
    <property type="match status" value="1"/>
</dbReference>
<evidence type="ECO:0000256" key="6">
    <source>
        <dbReference type="ARBA" id="ARBA00040675"/>
    </source>
</evidence>
<evidence type="ECO:0000256" key="1">
    <source>
        <dbReference type="ARBA" id="ARBA00022694"/>
    </source>
</evidence>
<dbReference type="Proteomes" id="UP000196027">
    <property type="component" value="Chromosome"/>
</dbReference>
<evidence type="ECO:0000256" key="3">
    <source>
        <dbReference type="ARBA" id="ARBA00036607"/>
    </source>
</evidence>
<dbReference type="Pfam" id="PF00849">
    <property type="entry name" value="PseudoU_synth_2"/>
    <property type="match status" value="1"/>
</dbReference>
<evidence type="ECO:0000313" key="11">
    <source>
        <dbReference type="EMBL" id="ARU56943.1"/>
    </source>
</evidence>
<proteinExistence type="predicted"/>
<evidence type="ECO:0000256" key="8">
    <source>
        <dbReference type="ARBA" id="ARBA00041975"/>
    </source>
</evidence>
<sequence>MLSTSHSRTSLPVIFQDESLIVINKPAGLLVHKSPIDRHEHQYAMKMVRDQIGQWVYPVHRLDKPTSGVLVFALQPEIARELGLQFMSQSVKKRYLAVVRGFTALGGIIDHPIKETAMFKSDKKKYEEKTAKDAVSLYHQLARLEVNEPIDRYPCARYSLLAVHPLSGRQHQIRRHLKHLSHPLIGDAKYGKSIHNRFIADYFGVSRLLLHCHQMRFRHPTKREILFLEAPIDDDFRRILQVGSWETGTHLNSILT</sequence>
<feature type="domain" description="Pseudouridine synthase RsuA/RluA-like" evidence="10">
    <location>
        <begin position="20"/>
        <end position="179"/>
    </location>
</feature>
<dbReference type="EMBL" id="CP021425">
    <property type="protein sequence ID" value="ARU56943.1"/>
    <property type="molecule type" value="Genomic_DNA"/>
</dbReference>
<organism evidence="11 12">
    <name type="scientific">Oleiphilus messinensis</name>
    <dbReference type="NCBI Taxonomy" id="141451"/>
    <lineage>
        <taxon>Bacteria</taxon>
        <taxon>Pseudomonadati</taxon>
        <taxon>Pseudomonadota</taxon>
        <taxon>Gammaproteobacteria</taxon>
        <taxon>Oceanospirillales</taxon>
        <taxon>Oleiphilaceae</taxon>
        <taxon>Oleiphilus</taxon>
    </lineage>
</organism>
<dbReference type="InterPro" id="IPR050188">
    <property type="entry name" value="RluA_PseudoU_synthase"/>
</dbReference>
<dbReference type="GO" id="GO:0008033">
    <property type="term" value="P:tRNA processing"/>
    <property type="evidence" value="ECO:0007669"/>
    <property type="project" value="UniProtKB-KW"/>
</dbReference>
<evidence type="ECO:0000256" key="7">
    <source>
        <dbReference type="ARBA" id="ARBA00041803"/>
    </source>
</evidence>
<dbReference type="RefSeq" id="WP_087461891.1">
    <property type="nucleotide sequence ID" value="NZ_CP021425.1"/>
</dbReference>
<keyword evidence="2" id="KW-0413">Isomerase</keyword>
<evidence type="ECO:0000256" key="4">
    <source>
        <dbReference type="ARBA" id="ARBA00037670"/>
    </source>
</evidence>
<comment type="catalytic activity">
    <reaction evidence="3">
        <text>uridine(65) in tRNA = pseudouridine(65) in tRNA</text>
        <dbReference type="Rhea" id="RHEA:42536"/>
        <dbReference type="Rhea" id="RHEA-COMP:10103"/>
        <dbReference type="Rhea" id="RHEA-COMP:10104"/>
        <dbReference type="ChEBI" id="CHEBI:65314"/>
        <dbReference type="ChEBI" id="CHEBI:65315"/>
        <dbReference type="EC" id="5.4.99.26"/>
    </reaction>
</comment>
<reference evidence="11 12" key="1">
    <citation type="submission" date="2017-05" db="EMBL/GenBank/DDBJ databases">
        <title>Genomic insights into alkan degradation activity of Oleiphilus messinensis.</title>
        <authorList>
            <person name="Kozyavkin S.A."/>
            <person name="Slesarev A.I."/>
            <person name="Golyshin P.N."/>
            <person name="Korzhenkov A."/>
            <person name="Golyshina O.N."/>
            <person name="Toshchakov S.V."/>
        </authorList>
    </citation>
    <scope>NUCLEOTIDE SEQUENCE [LARGE SCALE GENOMIC DNA]</scope>
    <source>
        <strain evidence="11 12">ME102</strain>
    </source>
</reference>
<evidence type="ECO:0000256" key="9">
    <source>
        <dbReference type="ARBA" id="ARBA00043049"/>
    </source>
</evidence>
<name>A0A1Y0IC36_9GAMM</name>
<dbReference type="GO" id="GO:0000455">
    <property type="term" value="P:enzyme-directed rRNA pseudouridine synthesis"/>
    <property type="evidence" value="ECO:0007669"/>
    <property type="project" value="TreeGrafter"/>
</dbReference>
<accession>A0A1Y0IC36</accession>
<dbReference type="OrthoDB" id="9807829at2"/>
<dbReference type="AlphaFoldDB" id="A0A1Y0IC36"/>
<dbReference type="GO" id="GO:0160149">
    <property type="term" value="F:tRNA pseudouridine(65) synthase activity"/>
    <property type="evidence" value="ECO:0007669"/>
    <property type="project" value="UniProtKB-EC"/>
</dbReference>
<keyword evidence="1" id="KW-0819">tRNA processing</keyword>
<dbReference type="PANTHER" id="PTHR21600">
    <property type="entry name" value="MITOCHONDRIAL RNA PSEUDOURIDINE SYNTHASE"/>
    <property type="match status" value="1"/>
</dbReference>
<dbReference type="GO" id="GO:0003723">
    <property type="term" value="F:RNA binding"/>
    <property type="evidence" value="ECO:0007669"/>
    <property type="project" value="InterPro"/>
</dbReference>
<comment type="function">
    <text evidence="4">Responsible for synthesis of pseudouridine from uracil-65 in transfer RNAs.</text>
</comment>
<evidence type="ECO:0000313" key="12">
    <source>
        <dbReference type="Proteomes" id="UP000196027"/>
    </source>
</evidence>
<evidence type="ECO:0000256" key="2">
    <source>
        <dbReference type="ARBA" id="ARBA00023235"/>
    </source>
</evidence>
<protein>
    <recommendedName>
        <fullName evidence="6">tRNA pseudouridine synthase C</fullName>
        <ecNumber evidence="5">5.4.99.26</ecNumber>
    </recommendedName>
    <alternativeName>
        <fullName evidence="8">tRNA pseudouridine(65) synthase</fullName>
    </alternativeName>
    <alternativeName>
        <fullName evidence="9">tRNA pseudouridylate synthase C</fullName>
    </alternativeName>
    <alternativeName>
        <fullName evidence="7">tRNA-uridine isomerase C</fullName>
    </alternativeName>
</protein>
<dbReference type="InterPro" id="IPR020103">
    <property type="entry name" value="PsdUridine_synth_cat_dom_sf"/>
</dbReference>
<dbReference type="KEGG" id="ome:OLMES_2898"/>
<dbReference type="InterPro" id="IPR006224">
    <property type="entry name" value="PsdUridine_synth_RluA-like_CS"/>
</dbReference>
<evidence type="ECO:0000256" key="5">
    <source>
        <dbReference type="ARBA" id="ARBA00038943"/>
    </source>
</evidence>
<dbReference type="SUPFAM" id="SSF55120">
    <property type="entry name" value="Pseudouridine synthase"/>
    <property type="match status" value="1"/>
</dbReference>
<gene>
    <name evidence="11" type="ORF">OLMES_2898</name>
</gene>
<dbReference type="PROSITE" id="PS01129">
    <property type="entry name" value="PSI_RLU"/>
    <property type="match status" value="1"/>
</dbReference>
<dbReference type="PANTHER" id="PTHR21600:SF56">
    <property type="entry name" value="TRNA PSEUDOURIDINE SYNTHASE C"/>
    <property type="match status" value="1"/>
</dbReference>
<evidence type="ECO:0000259" key="10">
    <source>
        <dbReference type="Pfam" id="PF00849"/>
    </source>
</evidence>
<dbReference type="InterPro" id="IPR006145">
    <property type="entry name" value="PsdUridine_synth_RsuA/RluA"/>
</dbReference>
<dbReference type="EC" id="5.4.99.26" evidence="5"/>